<keyword evidence="11" id="KW-0503">Monooxygenase</keyword>
<evidence type="ECO:0000256" key="10">
    <source>
        <dbReference type="ARBA" id="ARBA00023004"/>
    </source>
</evidence>
<dbReference type="Proteomes" id="UP000307440">
    <property type="component" value="Unassembled WGS sequence"/>
</dbReference>
<feature type="binding site" description="axial binding residue" evidence="13">
    <location>
        <position position="565"/>
    </location>
    <ligand>
        <name>heme</name>
        <dbReference type="ChEBI" id="CHEBI:30413"/>
    </ligand>
    <ligandPart>
        <name>Fe</name>
        <dbReference type="ChEBI" id="CHEBI:18248"/>
    </ligandPart>
</feature>
<dbReference type="OrthoDB" id="1470350at2759"/>
<evidence type="ECO:0000256" key="4">
    <source>
        <dbReference type="ARBA" id="ARBA00010617"/>
    </source>
</evidence>
<dbReference type="Gene3D" id="1.10.630.10">
    <property type="entry name" value="Cytochrome P450"/>
    <property type="match status" value="1"/>
</dbReference>
<dbReference type="PANTHER" id="PTHR24305">
    <property type="entry name" value="CYTOCHROME P450"/>
    <property type="match status" value="1"/>
</dbReference>
<evidence type="ECO:0000256" key="3">
    <source>
        <dbReference type="ARBA" id="ARBA00004721"/>
    </source>
</evidence>
<keyword evidence="6 15" id="KW-0812">Transmembrane</keyword>
<dbReference type="GO" id="GO:0020037">
    <property type="term" value="F:heme binding"/>
    <property type="evidence" value="ECO:0007669"/>
    <property type="project" value="InterPro"/>
</dbReference>
<dbReference type="GO" id="GO:0016020">
    <property type="term" value="C:membrane"/>
    <property type="evidence" value="ECO:0007669"/>
    <property type="project" value="UniProtKB-SubCell"/>
</dbReference>
<sequence>MPLVHLSLNAGVTTVAFQAMLLCVAYLLVRLVLLKAFWKSPFSDVSGPKPQSWVMGNLKQLFSPKGLPFHLEIVERYGGIAKVYGFFGDEQLYVSDPRALQSIILKDQDSYEETEVFTENNKVIFGPGLVATTGEQHRMQRKLVNPMFSTSHLRQITPIFYDVSEKLANVLSQEVTRQNEHPSAQGLRSNDASASGNGKSGVLDMSEWVSRLALEMAGRGILGYSFDPLDSAHNNPYTSAIKELIPTLFSLAIVRQFVPFLVKLGPTSLRRWVVEKIQHEGVQKVKEMSDVMHDSATRILSEKRGEIAAQGENEGEIQDVLKSKDIISLLLRANEKARDGEQMTEGELTGQMTVLIFGAQDTTSSALSRILHMLSRNGDVQDRLRQEIMDALRSPDNWSTDGAVDHSRDSRDDVGESEGEGARLKFDVVEGLPWLDSVVRETLRLYPPVPFIRRTCIKDTSITYSKARSANTVKQDAELEGAQLSGDGLASLPVPKGTSLFVSIASANRHESVWGPDAKEWKPQRWLEQAPDGWASGKQAWISKDVKLPGVYSGMLSFLGGGRSCVGYRFALIELKVTLVTLLSRMRFTPTGDKILWNLSQIISPSVRREMVSRAEVQERVDECGNEVGYIEEKGLPLCVSMLGA</sequence>
<accession>A0A5C3KU72</accession>
<proteinExistence type="inferred from homology"/>
<evidence type="ECO:0000313" key="17">
    <source>
        <dbReference type="Proteomes" id="UP000307440"/>
    </source>
</evidence>
<dbReference type="InterPro" id="IPR001128">
    <property type="entry name" value="Cyt_P450"/>
</dbReference>
<dbReference type="InterPro" id="IPR002403">
    <property type="entry name" value="Cyt_P450_E_grp-IV"/>
</dbReference>
<evidence type="ECO:0000256" key="7">
    <source>
        <dbReference type="ARBA" id="ARBA00022723"/>
    </source>
</evidence>
<dbReference type="EMBL" id="ML210213">
    <property type="protein sequence ID" value="TFK23745.1"/>
    <property type="molecule type" value="Genomic_DNA"/>
</dbReference>
<evidence type="ECO:0000256" key="15">
    <source>
        <dbReference type="SAM" id="Phobius"/>
    </source>
</evidence>
<evidence type="ECO:0000256" key="1">
    <source>
        <dbReference type="ARBA" id="ARBA00001971"/>
    </source>
</evidence>
<feature type="region of interest" description="Disordered" evidence="14">
    <location>
        <begin position="174"/>
        <end position="199"/>
    </location>
</feature>
<comment type="cofactor">
    <cofactor evidence="1 13">
        <name>heme</name>
        <dbReference type="ChEBI" id="CHEBI:30413"/>
    </cofactor>
</comment>
<protein>
    <submittedName>
        <fullName evidence="16">Cytochrome P450</fullName>
    </submittedName>
</protein>
<dbReference type="InterPro" id="IPR036396">
    <property type="entry name" value="Cyt_P450_sf"/>
</dbReference>
<dbReference type="Pfam" id="PF00067">
    <property type="entry name" value="p450"/>
    <property type="match status" value="2"/>
</dbReference>
<evidence type="ECO:0000256" key="8">
    <source>
        <dbReference type="ARBA" id="ARBA00022989"/>
    </source>
</evidence>
<dbReference type="CDD" id="cd11069">
    <property type="entry name" value="CYP_FUM15-like"/>
    <property type="match status" value="1"/>
</dbReference>
<gene>
    <name evidence="16" type="ORF">FA15DRAFT_670227</name>
</gene>
<evidence type="ECO:0000256" key="6">
    <source>
        <dbReference type="ARBA" id="ARBA00022692"/>
    </source>
</evidence>
<dbReference type="PRINTS" id="PR00465">
    <property type="entry name" value="EP450IV"/>
</dbReference>
<comment type="subcellular location">
    <subcellularLocation>
        <location evidence="2">Membrane</location>
    </subcellularLocation>
</comment>
<dbReference type="GO" id="GO:0005506">
    <property type="term" value="F:iron ion binding"/>
    <property type="evidence" value="ECO:0007669"/>
    <property type="project" value="InterPro"/>
</dbReference>
<comment type="similarity">
    <text evidence="4">Belongs to the cytochrome P450 family.</text>
</comment>
<name>A0A5C3KU72_COPMA</name>
<keyword evidence="8 15" id="KW-1133">Transmembrane helix</keyword>
<feature type="region of interest" description="Disordered" evidence="14">
    <location>
        <begin position="395"/>
        <end position="419"/>
    </location>
</feature>
<dbReference type="STRING" id="230819.A0A5C3KU72"/>
<feature type="compositionally biased region" description="Polar residues" evidence="14">
    <location>
        <begin position="186"/>
        <end position="197"/>
    </location>
</feature>
<dbReference type="AlphaFoldDB" id="A0A5C3KU72"/>
<evidence type="ECO:0000256" key="5">
    <source>
        <dbReference type="ARBA" id="ARBA00022617"/>
    </source>
</evidence>
<dbReference type="GO" id="GO:0016705">
    <property type="term" value="F:oxidoreductase activity, acting on paired donors, with incorporation or reduction of molecular oxygen"/>
    <property type="evidence" value="ECO:0007669"/>
    <property type="project" value="InterPro"/>
</dbReference>
<keyword evidence="10 13" id="KW-0408">Iron</keyword>
<comment type="pathway">
    <text evidence="3">Secondary metabolite biosynthesis; terpenoid biosynthesis.</text>
</comment>
<keyword evidence="7 13" id="KW-0479">Metal-binding</keyword>
<evidence type="ECO:0000256" key="12">
    <source>
        <dbReference type="ARBA" id="ARBA00023136"/>
    </source>
</evidence>
<evidence type="ECO:0000256" key="14">
    <source>
        <dbReference type="SAM" id="MobiDB-lite"/>
    </source>
</evidence>
<dbReference type="GO" id="GO:0004497">
    <property type="term" value="F:monooxygenase activity"/>
    <property type="evidence" value="ECO:0007669"/>
    <property type="project" value="UniProtKB-KW"/>
</dbReference>
<feature type="compositionally biased region" description="Basic and acidic residues" evidence="14">
    <location>
        <begin position="403"/>
        <end position="419"/>
    </location>
</feature>
<keyword evidence="5 13" id="KW-0349">Heme</keyword>
<keyword evidence="12 15" id="KW-0472">Membrane</keyword>
<evidence type="ECO:0000256" key="2">
    <source>
        <dbReference type="ARBA" id="ARBA00004370"/>
    </source>
</evidence>
<dbReference type="InterPro" id="IPR050121">
    <property type="entry name" value="Cytochrome_P450_monoxygenase"/>
</dbReference>
<keyword evidence="17" id="KW-1185">Reference proteome</keyword>
<evidence type="ECO:0000313" key="16">
    <source>
        <dbReference type="EMBL" id="TFK23745.1"/>
    </source>
</evidence>
<organism evidence="16 17">
    <name type="scientific">Coprinopsis marcescibilis</name>
    <name type="common">Agaric fungus</name>
    <name type="synonym">Psathyrella marcescibilis</name>
    <dbReference type="NCBI Taxonomy" id="230819"/>
    <lineage>
        <taxon>Eukaryota</taxon>
        <taxon>Fungi</taxon>
        <taxon>Dikarya</taxon>
        <taxon>Basidiomycota</taxon>
        <taxon>Agaricomycotina</taxon>
        <taxon>Agaricomycetes</taxon>
        <taxon>Agaricomycetidae</taxon>
        <taxon>Agaricales</taxon>
        <taxon>Agaricineae</taxon>
        <taxon>Psathyrellaceae</taxon>
        <taxon>Coprinopsis</taxon>
    </lineage>
</organism>
<evidence type="ECO:0000256" key="9">
    <source>
        <dbReference type="ARBA" id="ARBA00023002"/>
    </source>
</evidence>
<evidence type="ECO:0000256" key="11">
    <source>
        <dbReference type="ARBA" id="ARBA00023033"/>
    </source>
</evidence>
<dbReference type="SUPFAM" id="SSF48264">
    <property type="entry name" value="Cytochrome P450"/>
    <property type="match status" value="1"/>
</dbReference>
<evidence type="ECO:0000256" key="13">
    <source>
        <dbReference type="PIRSR" id="PIRSR602403-1"/>
    </source>
</evidence>
<feature type="transmembrane region" description="Helical" evidence="15">
    <location>
        <begin position="6"/>
        <end position="29"/>
    </location>
</feature>
<dbReference type="PANTHER" id="PTHR24305:SF166">
    <property type="entry name" value="CYTOCHROME P450 12A4, MITOCHONDRIAL-RELATED"/>
    <property type="match status" value="1"/>
</dbReference>
<keyword evidence="9" id="KW-0560">Oxidoreductase</keyword>
<reference evidence="16 17" key="1">
    <citation type="journal article" date="2019" name="Nat. Ecol. Evol.">
        <title>Megaphylogeny resolves global patterns of mushroom evolution.</title>
        <authorList>
            <person name="Varga T."/>
            <person name="Krizsan K."/>
            <person name="Foldi C."/>
            <person name="Dima B."/>
            <person name="Sanchez-Garcia M."/>
            <person name="Sanchez-Ramirez S."/>
            <person name="Szollosi G.J."/>
            <person name="Szarkandi J.G."/>
            <person name="Papp V."/>
            <person name="Albert L."/>
            <person name="Andreopoulos W."/>
            <person name="Angelini C."/>
            <person name="Antonin V."/>
            <person name="Barry K.W."/>
            <person name="Bougher N.L."/>
            <person name="Buchanan P."/>
            <person name="Buyck B."/>
            <person name="Bense V."/>
            <person name="Catcheside P."/>
            <person name="Chovatia M."/>
            <person name="Cooper J."/>
            <person name="Damon W."/>
            <person name="Desjardin D."/>
            <person name="Finy P."/>
            <person name="Geml J."/>
            <person name="Haridas S."/>
            <person name="Hughes K."/>
            <person name="Justo A."/>
            <person name="Karasinski D."/>
            <person name="Kautmanova I."/>
            <person name="Kiss B."/>
            <person name="Kocsube S."/>
            <person name="Kotiranta H."/>
            <person name="LaButti K.M."/>
            <person name="Lechner B.E."/>
            <person name="Liimatainen K."/>
            <person name="Lipzen A."/>
            <person name="Lukacs Z."/>
            <person name="Mihaltcheva S."/>
            <person name="Morgado L.N."/>
            <person name="Niskanen T."/>
            <person name="Noordeloos M.E."/>
            <person name="Ohm R.A."/>
            <person name="Ortiz-Santana B."/>
            <person name="Ovrebo C."/>
            <person name="Racz N."/>
            <person name="Riley R."/>
            <person name="Savchenko A."/>
            <person name="Shiryaev A."/>
            <person name="Soop K."/>
            <person name="Spirin V."/>
            <person name="Szebenyi C."/>
            <person name="Tomsovsky M."/>
            <person name="Tulloss R.E."/>
            <person name="Uehling J."/>
            <person name="Grigoriev I.V."/>
            <person name="Vagvolgyi C."/>
            <person name="Papp T."/>
            <person name="Martin F.M."/>
            <person name="Miettinen O."/>
            <person name="Hibbett D.S."/>
            <person name="Nagy L.G."/>
        </authorList>
    </citation>
    <scope>NUCLEOTIDE SEQUENCE [LARGE SCALE GENOMIC DNA]</scope>
    <source>
        <strain evidence="16 17">CBS 121175</strain>
    </source>
</reference>